<feature type="domain" description="N-acetyltransferase" evidence="3">
    <location>
        <begin position="3"/>
        <end position="181"/>
    </location>
</feature>
<sequence>MNHVIRSIRADEWAKVKELRLDALKDPVAHLAFLETYEESLAKPDAFWQERAAGAAEGTTERQQFIAEDAEGVWGGSVAVLVEEAGSRDFNDVLVEQRQGHLVGVYVRPEHRGSAVGVTGALFDAALEWSWRIGLDRVRLFVHEKNGRAEAFYRKAGFVPSGRTVPAPGDAGELELELVIERPDAGAR</sequence>
<dbReference type="EC" id="2.3.1.-" evidence="4"/>
<keyword evidence="1 4" id="KW-0808">Transferase</keyword>
<dbReference type="GO" id="GO:0016747">
    <property type="term" value="F:acyltransferase activity, transferring groups other than amino-acyl groups"/>
    <property type="evidence" value="ECO:0007669"/>
    <property type="project" value="InterPro"/>
</dbReference>
<gene>
    <name evidence="4" type="ORF">AB5J50_24200</name>
</gene>
<organism evidence="4">
    <name type="scientific">Streptomyces sp. R35</name>
    <dbReference type="NCBI Taxonomy" id="3238630"/>
    <lineage>
        <taxon>Bacteria</taxon>
        <taxon>Bacillati</taxon>
        <taxon>Actinomycetota</taxon>
        <taxon>Actinomycetes</taxon>
        <taxon>Kitasatosporales</taxon>
        <taxon>Streptomycetaceae</taxon>
        <taxon>Streptomyces</taxon>
    </lineage>
</organism>
<evidence type="ECO:0000256" key="1">
    <source>
        <dbReference type="ARBA" id="ARBA00022679"/>
    </source>
</evidence>
<evidence type="ECO:0000313" key="4">
    <source>
        <dbReference type="EMBL" id="XDQ63684.1"/>
    </source>
</evidence>
<evidence type="ECO:0000259" key="3">
    <source>
        <dbReference type="PROSITE" id="PS51186"/>
    </source>
</evidence>
<dbReference type="EMBL" id="CP163440">
    <property type="protein sequence ID" value="XDQ63684.1"/>
    <property type="molecule type" value="Genomic_DNA"/>
</dbReference>
<dbReference type="Gene3D" id="3.40.630.30">
    <property type="match status" value="1"/>
</dbReference>
<dbReference type="SUPFAM" id="SSF55729">
    <property type="entry name" value="Acyl-CoA N-acyltransferases (Nat)"/>
    <property type="match status" value="1"/>
</dbReference>
<dbReference type="Pfam" id="PF00583">
    <property type="entry name" value="Acetyltransf_1"/>
    <property type="match status" value="1"/>
</dbReference>
<keyword evidence="2 4" id="KW-0012">Acyltransferase</keyword>
<name>A0AB39S8L0_9ACTN</name>
<evidence type="ECO:0000256" key="2">
    <source>
        <dbReference type="ARBA" id="ARBA00023315"/>
    </source>
</evidence>
<dbReference type="RefSeq" id="WP_369260461.1">
    <property type="nucleotide sequence ID" value="NZ_CP163440.1"/>
</dbReference>
<dbReference type="AlphaFoldDB" id="A0AB39S8L0"/>
<accession>A0AB39S8L0</accession>
<dbReference type="InterPro" id="IPR016181">
    <property type="entry name" value="Acyl_CoA_acyltransferase"/>
</dbReference>
<reference evidence="4" key="1">
    <citation type="submission" date="2024-07" db="EMBL/GenBank/DDBJ databases">
        <authorList>
            <person name="Yu S.T."/>
        </authorList>
    </citation>
    <scope>NUCLEOTIDE SEQUENCE</scope>
    <source>
        <strain evidence="4">R35</strain>
    </source>
</reference>
<proteinExistence type="predicted"/>
<dbReference type="CDD" id="cd04301">
    <property type="entry name" value="NAT_SF"/>
    <property type="match status" value="1"/>
</dbReference>
<dbReference type="InterPro" id="IPR000182">
    <property type="entry name" value="GNAT_dom"/>
</dbReference>
<protein>
    <submittedName>
        <fullName evidence="4">GNAT family N-acetyltransferase</fullName>
        <ecNumber evidence="4">2.3.1.-</ecNumber>
    </submittedName>
</protein>
<dbReference type="PROSITE" id="PS51186">
    <property type="entry name" value="GNAT"/>
    <property type="match status" value="1"/>
</dbReference>
<dbReference type="PANTHER" id="PTHR43877">
    <property type="entry name" value="AMINOALKYLPHOSPHONATE N-ACETYLTRANSFERASE-RELATED-RELATED"/>
    <property type="match status" value="1"/>
</dbReference>
<dbReference type="PANTHER" id="PTHR43877:SF1">
    <property type="entry name" value="ACETYLTRANSFERASE"/>
    <property type="match status" value="1"/>
</dbReference>
<dbReference type="InterPro" id="IPR050832">
    <property type="entry name" value="Bact_Acetyltransf"/>
</dbReference>